<evidence type="ECO:0000313" key="6">
    <source>
        <dbReference type="EMBL" id="CAJ0590229.1"/>
    </source>
</evidence>
<dbReference type="Proteomes" id="UP001176961">
    <property type="component" value="Unassembled WGS sequence"/>
</dbReference>
<dbReference type="PROSITE" id="PS50070">
    <property type="entry name" value="KRINGLE_2"/>
    <property type="match status" value="1"/>
</dbReference>
<keyword evidence="4" id="KW-0732">Signal</keyword>
<keyword evidence="1 3" id="KW-0420">Kringle</keyword>
<name>A0AA36GFD7_CYLNA</name>
<dbReference type="InterPro" id="IPR058845">
    <property type="entry name" value="Kringle_2"/>
</dbReference>
<evidence type="ECO:0000256" key="3">
    <source>
        <dbReference type="PROSITE-ProRule" id="PRU00121"/>
    </source>
</evidence>
<dbReference type="InterPro" id="IPR013806">
    <property type="entry name" value="Kringle-like"/>
</dbReference>
<evidence type="ECO:0000256" key="2">
    <source>
        <dbReference type="ARBA" id="ARBA00023157"/>
    </source>
</evidence>
<proteinExistence type="predicted"/>
<keyword evidence="2" id="KW-1015">Disulfide bond</keyword>
<dbReference type="SUPFAM" id="SSF57440">
    <property type="entry name" value="Kringle-like"/>
    <property type="match status" value="1"/>
</dbReference>
<dbReference type="Gene3D" id="2.40.20.10">
    <property type="entry name" value="Plasminogen Kringle 4"/>
    <property type="match status" value="1"/>
</dbReference>
<dbReference type="AlphaFoldDB" id="A0AA36GFD7"/>
<sequence>MLILLVICSIIVSTYCSLYDGGNYYEFGDEKKADCILAQDMGTYTYLGNRDHTIRGEHCLEWKTVYDSIIKSLDEKPDELQEYQTKTAVAEEFMPHNKCRRLSLPANHPMKHLMKSTNIGPWCYVQRNKNIAIEKCFLPCRGEPREEKASPDKTQYGAKEVLKNYNDLLIENIRKYYKSYHWGESSYYRWKPSDSAFSAEYFRIREQVIAFFKL</sequence>
<comment type="caution">
    <text evidence="6">The sequence shown here is derived from an EMBL/GenBank/DDBJ whole genome shotgun (WGS) entry which is preliminary data.</text>
</comment>
<feature type="domain" description="Kringle" evidence="5">
    <location>
        <begin position="45"/>
        <end position="139"/>
    </location>
</feature>
<dbReference type="InterPro" id="IPR038178">
    <property type="entry name" value="Kringle_sf"/>
</dbReference>
<protein>
    <recommendedName>
        <fullName evidence="5">Kringle domain-containing protein</fullName>
    </recommendedName>
</protein>
<evidence type="ECO:0000256" key="1">
    <source>
        <dbReference type="ARBA" id="ARBA00022572"/>
    </source>
</evidence>
<reference evidence="6" key="1">
    <citation type="submission" date="2023-07" db="EMBL/GenBank/DDBJ databases">
        <authorList>
            <consortium name="CYATHOMIX"/>
        </authorList>
    </citation>
    <scope>NUCLEOTIDE SEQUENCE</scope>
    <source>
        <strain evidence="6">N/A</strain>
    </source>
</reference>
<accession>A0AA36GFD7</accession>
<keyword evidence="7" id="KW-1185">Reference proteome</keyword>
<feature type="chain" id="PRO_5041291109" description="Kringle domain-containing protein" evidence="4">
    <location>
        <begin position="17"/>
        <end position="214"/>
    </location>
</feature>
<organism evidence="6 7">
    <name type="scientific">Cylicocyclus nassatus</name>
    <name type="common">Nematode worm</name>
    <dbReference type="NCBI Taxonomy" id="53992"/>
    <lineage>
        <taxon>Eukaryota</taxon>
        <taxon>Metazoa</taxon>
        <taxon>Ecdysozoa</taxon>
        <taxon>Nematoda</taxon>
        <taxon>Chromadorea</taxon>
        <taxon>Rhabditida</taxon>
        <taxon>Rhabditina</taxon>
        <taxon>Rhabditomorpha</taxon>
        <taxon>Strongyloidea</taxon>
        <taxon>Strongylidae</taxon>
        <taxon>Cylicocyclus</taxon>
    </lineage>
</organism>
<evidence type="ECO:0000256" key="4">
    <source>
        <dbReference type="SAM" id="SignalP"/>
    </source>
</evidence>
<dbReference type="EMBL" id="CATQJL010000001">
    <property type="protein sequence ID" value="CAJ0590229.1"/>
    <property type="molecule type" value="Genomic_DNA"/>
</dbReference>
<evidence type="ECO:0000259" key="5">
    <source>
        <dbReference type="PROSITE" id="PS50070"/>
    </source>
</evidence>
<feature type="signal peptide" evidence="4">
    <location>
        <begin position="1"/>
        <end position="16"/>
    </location>
</feature>
<evidence type="ECO:0000313" key="7">
    <source>
        <dbReference type="Proteomes" id="UP001176961"/>
    </source>
</evidence>
<comment type="caution">
    <text evidence="3">Lacks conserved residue(s) required for the propagation of feature annotation.</text>
</comment>
<dbReference type="InterPro" id="IPR000001">
    <property type="entry name" value="Kringle"/>
</dbReference>
<gene>
    <name evidence="6" type="ORF">CYNAS_LOCUS2212</name>
</gene>
<dbReference type="Pfam" id="PF25866">
    <property type="entry name" value="Kringle_2"/>
    <property type="match status" value="1"/>
</dbReference>